<protein>
    <recommendedName>
        <fullName evidence="4">Serine aminopeptidase S33 domain-containing protein</fullName>
    </recommendedName>
</protein>
<gene>
    <name evidence="2" type="ordered locus">KRH_17150</name>
</gene>
<evidence type="ECO:0000313" key="2">
    <source>
        <dbReference type="EMBL" id="BAG30062.1"/>
    </source>
</evidence>
<dbReference type="Proteomes" id="UP000008838">
    <property type="component" value="Chromosome"/>
</dbReference>
<dbReference type="KEGG" id="krh:KRH_17150"/>
<evidence type="ECO:0000256" key="1">
    <source>
        <dbReference type="SAM" id="MobiDB-lite"/>
    </source>
</evidence>
<organism evidence="2 3">
    <name type="scientific">Kocuria rhizophila (strain ATCC 9341 / DSM 348 / NBRC 103217 / DC2201)</name>
    <dbReference type="NCBI Taxonomy" id="378753"/>
    <lineage>
        <taxon>Bacteria</taxon>
        <taxon>Bacillati</taxon>
        <taxon>Actinomycetota</taxon>
        <taxon>Actinomycetes</taxon>
        <taxon>Micrococcales</taxon>
        <taxon>Micrococcaceae</taxon>
        <taxon>Kocuria</taxon>
    </lineage>
</organism>
<dbReference type="InterPro" id="IPR029058">
    <property type="entry name" value="AB_hydrolase_fold"/>
</dbReference>
<sequence length="591" mass="64022">MWTGTGDRATFTWLHTPENGRTRGLVVVAPPVGREHVQGYRAVRQLAMLLAGAGYCVARVSYRGVGDSHALRPEDELLEQWRGDVLAAARQAREVCGIEQLPVYGIGYRVGAGLLAGIAEHFDHVIAWEPVSGATFVKQWSRLRRATLPEIPVGEGVDLMGLWLTNKQARELSSLPDPRRLAELPEHVRIHREADQPRAKVMYGVESLDVRVHYDVLEDLLWSLPRSELVPFTGAGRGPQRNLFHSPDGVACAEEIVSVDPPGYPGVLTGPVAAEDAPVGPWPGKPVTFFAPGASEPRDGSALWSETARRLAGQGVVSLRADRDGAGDRALLWEDRDPNPYRTLNAQALREQAGWLAATFPADVVATVLCSGAWAVLRAAREPAGLPVQAMVLINQNEWRMKQAFFDSLRPSYDGDAKLRAKAQAASAGGRGTPGAGPADGGAAASCGRSERPGCAAVGRLGGGAREAVAGAREWAVERVADAKQAGSHALRRHAPEPVWNLMARNPSASIPDHVLARASEGRSVTLLVGPQDDERYRETTADRAVARLQRRGREIHERFVPDVDHSVLSRTARTVIARQLDDIFAQWKAQ</sequence>
<reference evidence="2 3" key="1">
    <citation type="journal article" date="2008" name="J. Bacteriol.">
        <title>Complete genome sequence of the soil actinomycete Kocuria rhizophila.</title>
        <authorList>
            <person name="Takarada H."/>
            <person name="Sekine M."/>
            <person name="Kosugi H."/>
            <person name="Matsuo Y."/>
            <person name="Fujisawa T."/>
            <person name="Omata S."/>
            <person name="Kishi E."/>
            <person name="Shimizu A."/>
            <person name="Tsukatani N."/>
            <person name="Tanikawa S."/>
            <person name="Fujita N."/>
            <person name="Harayama S."/>
        </authorList>
    </citation>
    <scope>NUCLEOTIDE SEQUENCE [LARGE SCALE GENOMIC DNA]</scope>
    <source>
        <strain evidence="3">ATCC 9341 / DSM 348 / NBRC 103217 / DC2201</strain>
    </source>
</reference>
<dbReference type="SUPFAM" id="SSF53474">
    <property type="entry name" value="alpha/beta-Hydrolases"/>
    <property type="match status" value="2"/>
</dbReference>
<dbReference type="AlphaFoldDB" id="B2GLA6"/>
<keyword evidence="3" id="KW-1185">Reference proteome</keyword>
<dbReference type="eggNOG" id="COG1073">
    <property type="taxonomic scope" value="Bacteria"/>
</dbReference>
<feature type="region of interest" description="Disordered" evidence="1">
    <location>
        <begin position="424"/>
        <end position="451"/>
    </location>
</feature>
<name>B2GLA6_KOCRD</name>
<dbReference type="STRING" id="378753.KRH_17150"/>
<proteinExistence type="predicted"/>
<dbReference type="HOGENOM" id="CLU_029181_0_0_11"/>
<accession>B2GLA6</accession>
<dbReference type="EMBL" id="AP009152">
    <property type="protein sequence ID" value="BAG30062.1"/>
    <property type="molecule type" value="Genomic_DNA"/>
</dbReference>
<dbReference type="Gene3D" id="3.40.50.1820">
    <property type="entry name" value="alpha/beta hydrolase"/>
    <property type="match status" value="2"/>
</dbReference>
<feature type="compositionally biased region" description="Gly residues" evidence="1">
    <location>
        <begin position="429"/>
        <end position="440"/>
    </location>
</feature>
<evidence type="ECO:0000313" key="3">
    <source>
        <dbReference type="Proteomes" id="UP000008838"/>
    </source>
</evidence>
<evidence type="ECO:0008006" key="4">
    <source>
        <dbReference type="Google" id="ProtNLM"/>
    </source>
</evidence>